<dbReference type="AlphaFoldDB" id="A0A7C9B3Q6"/>
<dbReference type="EMBL" id="GISG01287934">
    <property type="protein sequence ID" value="MBA4680673.1"/>
    <property type="molecule type" value="Transcribed_RNA"/>
</dbReference>
<proteinExistence type="predicted"/>
<reference evidence="1" key="1">
    <citation type="journal article" date="2013" name="J. Plant Res.">
        <title>Effect of fungi and light on seed germination of three Opuntia species from semiarid lands of central Mexico.</title>
        <authorList>
            <person name="Delgado-Sanchez P."/>
            <person name="Jimenez-Bremont J.F."/>
            <person name="Guerrero-Gonzalez Mde L."/>
            <person name="Flores J."/>
        </authorList>
    </citation>
    <scope>NUCLEOTIDE SEQUENCE</scope>
    <source>
        <tissue evidence="1">Cladode</tissue>
    </source>
</reference>
<reference evidence="1" key="2">
    <citation type="submission" date="2020-07" db="EMBL/GenBank/DDBJ databases">
        <authorList>
            <person name="Vera ALvarez R."/>
            <person name="Arias-Moreno D.M."/>
            <person name="Jimenez-Jacinto V."/>
            <person name="Jimenez-Bremont J.F."/>
            <person name="Swaminathan K."/>
            <person name="Moose S.P."/>
            <person name="Guerrero-Gonzalez M.L."/>
            <person name="Marino-Ramirez L."/>
            <person name="Landsman D."/>
            <person name="Rodriguez-Kessler M."/>
            <person name="Delgado-Sanchez P."/>
        </authorList>
    </citation>
    <scope>NUCLEOTIDE SEQUENCE</scope>
    <source>
        <tissue evidence="1">Cladode</tissue>
    </source>
</reference>
<protein>
    <submittedName>
        <fullName evidence="1">Uncharacterized protein</fullName>
    </submittedName>
</protein>
<evidence type="ECO:0000313" key="1">
    <source>
        <dbReference type="EMBL" id="MBA4680673.1"/>
    </source>
</evidence>
<accession>A0A7C9B3Q6</accession>
<dbReference type="EMBL" id="GISG01287932">
    <property type="protein sequence ID" value="MBA4680672.1"/>
    <property type="molecule type" value="Transcribed_RNA"/>
</dbReference>
<name>A0A7C9B3Q6_OPUST</name>
<organism evidence="1">
    <name type="scientific">Opuntia streptacantha</name>
    <name type="common">Prickly pear cactus</name>
    <name type="synonym">Opuntia cardona</name>
    <dbReference type="NCBI Taxonomy" id="393608"/>
    <lineage>
        <taxon>Eukaryota</taxon>
        <taxon>Viridiplantae</taxon>
        <taxon>Streptophyta</taxon>
        <taxon>Embryophyta</taxon>
        <taxon>Tracheophyta</taxon>
        <taxon>Spermatophyta</taxon>
        <taxon>Magnoliopsida</taxon>
        <taxon>eudicotyledons</taxon>
        <taxon>Gunneridae</taxon>
        <taxon>Pentapetalae</taxon>
        <taxon>Caryophyllales</taxon>
        <taxon>Cactineae</taxon>
        <taxon>Cactaceae</taxon>
        <taxon>Opuntioideae</taxon>
        <taxon>Opuntia</taxon>
    </lineage>
</organism>
<sequence>MLFSIFPKQMPISFFRQRITGDKNRAKHLFPGLSFIKFGHQRVPCIVGTNEHLTSTQICINFFMNDKEIHIRKILFSCILSTQQTIAWIRLDLCKFFRSLRFYVTIVELRLAPTG</sequence>
<dbReference type="EMBL" id="GISG01287931">
    <property type="protein sequence ID" value="MBA4680671.1"/>
    <property type="molecule type" value="Transcribed_RNA"/>
</dbReference>
<dbReference type="EMBL" id="GISG01287930">
    <property type="protein sequence ID" value="MBA4680670.1"/>
    <property type="molecule type" value="Transcribed_RNA"/>
</dbReference>